<evidence type="ECO:0000259" key="11">
    <source>
        <dbReference type="Pfam" id="PF13954"/>
    </source>
</evidence>
<keyword evidence="8 9" id="KW-0998">Cell outer membrane</keyword>
<evidence type="ECO:0000256" key="5">
    <source>
        <dbReference type="ARBA" id="ARBA00022692"/>
    </source>
</evidence>
<keyword evidence="5 9" id="KW-0812">Transmembrane</keyword>
<keyword evidence="9" id="KW-1029">Fimbrium biogenesis</keyword>
<dbReference type="Pfam" id="PF13953">
    <property type="entry name" value="PapC_C"/>
    <property type="match status" value="1"/>
</dbReference>
<comment type="similarity">
    <text evidence="2 9">Belongs to the fimbrial export usher family.</text>
</comment>
<dbReference type="Proteomes" id="UP001565243">
    <property type="component" value="Unassembled WGS sequence"/>
</dbReference>
<evidence type="ECO:0000256" key="1">
    <source>
        <dbReference type="ARBA" id="ARBA00004571"/>
    </source>
</evidence>
<keyword evidence="13" id="KW-1185">Reference proteome</keyword>
<dbReference type="InterPro" id="IPR043142">
    <property type="entry name" value="PapC-like_C_sf"/>
</dbReference>
<dbReference type="Gene3D" id="2.60.40.3110">
    <property type="match status" value="1"/>
</dbReference>
<evidence type="ECO:0000313" key="12">
    <source>
        <dbReference type="EMBL" id="MEY8770092.1"/>
    </source>
</evidence>
<dbReference type="InterPro" id="IPR037224">
    <property type="entry name" value="PapC_N_sf"/>
</dbReference>
<dbReference type="InterPro" id="IPR025949">
    <property type="entry name" value="PapC-like_C"/>
</dbReference>
<dbReference type="RefSeq" id="WP_301252122.1">
    <property type="nucleotide sequence ID" value="NZ_JBGFFX010000003.1"/>
</dbReference>
<keyword evidence="4" id="KW-1134">Transmembrane beta strand</keyword>
<evidence type="ECO:0000256" key="3">
    <source>
        <dbReference type="ARBA" id="ARBA00022448"/>
    </source>
</evidence>
<dbReference type="InterPro" id="IPR000015">
    <property type="entry name" value="Fimb_usher"/>
</dbReference>
<reference evidence="12 13" key="1">
    <citation type="submission" date="2024-07" db="EMBL/GenBank/DDBJ databases">
        <authorList>
            <person name="Hebao G."/>
        </authorList>
    </citation>
    <scope>NUCLEOTIDE SEQUENCE [LARGE SCALE GENOMIC DNA]</scope>
    <source>
        <strain evidence="12 13">ACCC 02193</strain>
    </source>
</reference>
<dbReference type="Gene3D" id="2.60.40.2610">
    <property type="entry name" value="Outer membrane usher protein FimD, plug domain"/>
    <property type="match status" value="1"/>
</dbReference>
<accession>A0ABV4E5A6</accession>
<dbReference type="PANTHER" id="PTHR30451">
    <property type="entry name" value="OUTER MEMBRANE USHER PROTEIN"/>
    <property type="match status" value="1"/>
</dbReference>
<dbReference type="Gene3D" id="3.10.20.410">
    <property type="match status" value="1"/>
</dbReference>
<evidence type="ECO:0000256" key="2">
    <source>
        <dbReference type="ARBA" id="ARBA00008064"/>
    </source>
</evidence>
<evidence type="ECO:0000256" key="8">
    <source>
        <dbReference type="ARBA" id="ARBA00023237"/>
    </source>
</evidence>
<dbReference type="EMBL" id="JBGFFX010000003">
    <property type="protein sequence ID" value="MEY8770092.1"/>
    <property type="molecule type" value="Genomic_DNA"/>
</dbReference>
<keyword evidence="7 9" id="KW-0472">Membrane</keyword>
<dbReference type="PROSITE" id="PS01151">
    <property type="entry name" value="FIMBRIAL_USHER"/>
    <property type="match status" value="1"/>
</dbReference>
<comment type="subcellular location">
    <subcellularLocation>
        <location evidence="1 9">Cell outer membrane</location>
        <topology evidence="1 9">Multi-pass membrane protein</topology>
    </subcellularLocation>
</comment>
<keyword evidence="3 9" id="KW-0813">Transport</keyword>
<dbReference type="Pfam" id="PF00577">
    <property type="entry name" value="Usher"/>
    <property type="match status" value="1"/>
</dbReference>
<evidence type="ECO:0000256" key="9">
    <source>
        <dbReference type="RuleBase" id="RU003884"/>
    </source>
</evidence>
<evidence type="ECO:0000256" key="7">
    <source>
        <dbReference type="ARBA" id="ARBA00023136"/>
    </source>
</evidence>
<evidence type="ECO:0000256" key="6">
    <source>
        <dbReference type="ARBA" id="ARBA00022729"/>
    </source>
</evidence>
<protein>
    <submittedName>
        <fullName evidence="12">Outer membrane usher protein</fullName>
    </submittedName>
</protein>
<dbReference type="Pfam" id="PF13954">
    <property type="entry name" value="PapC_N"/>
    <property type="match status" value="1"/>
</dbReference>
<dbReference type="Gene3D" id="2.60.40.2070">
    <property type="match status" value="1"/>
</dbReference>
<gene>
    <name evidence="12" type="ORF">AB6T85_06565</name>
</gene>
<keyword evidence="6" id="KW-0732">Signal</keyword>
<evidence type="ECO:0000259" key="10">
    <source>
        <dbReference type="Pfam" id="PF13953"/>
    </source>
</evidence>
<evidence type="ECO:0000313" key="13">
    <source>
        <dbReference type="Proteomes" id="UP001565243"/>
    </source>
</evidence>
<sequence>MSVNIILKKDILWLWHAIFLLILCCFARSVEARGIEFNTDLLDVKDRANIDLSRFSQAGYIMPGNYTLKLQINDNELPEQSVDWFTTEDNEKESKPCLTAALVNFIGLKPELRPQLTWWHEGQCLNTDSLPGMSQRADLGTNTLYLTIPQIYLEYRAPNWDPPAQWDEGIPGLLFDYYASAQTRHEHEKKTDNTFTGNGTAGANVGPWRLRADWQGRYDNQASNNLNWDWTRFYAWRALPHRHARLGVGEHALFSDIFDSFTYTGLSLRSDDNMLPPNLRGYSPEISGIAKTSARVVISQKGRVIKETRVAAGPFRIQDLNETISGELDVRVEEQDGSVQTFSINTASVPYLTRPGMVRYKLAAGRPSNTQHHMEGEGFVNGEFSWGVSNGWSLYGGTIASEEYQALALGTGRDLMAFGALSLDFTQAFARRLPDPLPDTQKGASWRVSYSKRFDETDSEMTFAGYRYSEQGYMSMQDYLNAHKYGRAYGNGKEMYTAIFSQQLRDWRASFYLNYSHQTWWDKPDNDRFTLTATKYFDAGRLRNVSLSATAWRNKYDGSNDDGIYLSLSLPWGNSGTLNYNGSFNQGNNSHQASYFNTMDERNNYQISGGVAGQETLASGYYTYQGDRARINVNASYQGNSYSALSLSAQGGVTATAQGAALHRTSRPGGTRMLIDTAVKDIPVKSYGADTLSNHFGKAVIADISSYYRNRISIDINALPDNAEASASVIQRTLTEGAIGYGGFKVVTGSKTMAVLRLENGEAPPFGATVKNSQRQEVGIVNDDGSIYLSGIQPGITMRVSWSGKEQCEFKLPESLSGDISQRLLLPCRLL</sequence>
<organism evidence="12 13">
    <name type="scientific">Erwinia aeris</name>
    <dbReference type="NCBI Taxonomy" id="3239803"/>
    <lineage>
        <taxon>Bacteria</taxon>
        <taxon>Pseudomonadati</taxon>
        <taxon>Pseudomonadota</taxon>
        <taxon>Gammaproteobacteria</taxon>
        <taxon>Enterobacterales</taxon>
        <taxon>Erwiniaceae</taxon>
        <taxon>Erwinia</taxon>
    </lineage>
</organism>
<feature type="domain" description="PapC N-terminal" evidence="11">
    <location>
        <begin position="36"/>
        <end position="180"/>
    </location>
</feature>
<feature type="domain" description="PapC-like C-terminal" evidence="10">
    <location>
        <begin position="756"/>
        <end position="811"/>
    </location>
</feature>
<dbReference type="NCBIfam" id="NF011812">
    <property type="entry name" value="PRK15284.1"/>
    <property type="match status" value="1"/>
</dbReference>
<proteinExistence type="inferred from homology"/>
<evidence type="ECO:0000256" key="4">
    <source>
        <dbReference type="ARBA" id="ARBA00022452"/>
    </source>
</evidence>
<dbReference type="PANTHER" id="PTHR30451:SF10">
    <property type="entry name" value="OUTER MEMBRANE USHER PROTEIN YFCU-RELATED"/>
    <property type="match status" value="1"/>
</dbReference>
<name>A0ABV4E5A6_9GAMM</name>
<dbReference type="InterPro" id="IPR018030">
    <property type="entry name" value="Fimbrial_membr_usher_CS"/>
</dbReference>
<dbReference type="SUPFAM" id="SSF141729">
    <property type="entry name" value="FimD N-terminal domain-like"/>
    <property type="match status" value="1"/>
</dbReference>
<comment type="caution">
    <text evidence="12">The sequence shown here is derived from an EMBL/GenBank/DDBJ whole genome shotgun (WGS) entry which is preliminary data.</text>
</comment>
<dbReference type="InterPro" id="IPR025885">
    <property type="entry name" value="PapC_N"/>
</dbReference>
<dbReference type="InterPro" id="IPR042186">
    <property type="entry name" value="FimD_plug_dom"/>
</dbReference>